<dbReference type="CDD" id="cd14014">
    <property type="entry name" value="STKc_PknB_like"/>
    <property type="match status" value="1"/>
</dbReference>
<dbReference type="SMART" id="SM00740">
    <property type="entry name" value="PASTA"/>
    <property type="match status" value="1"/>
</dbReference>
<dbReference type="Pfam" id="PF03793">
    <property type="entry name" value="PASTA"/>
    <property type="match status" value="1"/>
</dbReference>
<dbReference type="PANTHER" id="PTHR43289:SF6">
    <property type="entry name" value="SERINE_THREONINE-PROTEIN KINASE NEKL-3"/>
    <property type="match status" value="1"/>
</dbReference>
<keyword evidence="12" id="KW-0812">Transmembrane</keyword>
<dbReference type="EC" id="2.7.11.1" evidence="1"/>
<dbReference type="GO" id="GO:0045717">
    <property type="term" value="P:negative regulation of fatty acid biosynthetic process"/>
    <property type="evidence" value="ECO:0007669"/>
    <property type="project" value="UniProtKB-ARBA"/>
</dbReference>
<dbReference type="FunFam" id="3.30.200.20:FF:000035">
    <property type="entry name" value="Serine/threonine protein kinase Stk1"/>
    <property type="match status" value="1"/>
</dbReference>
<evidence type="ECO:0000256" key="8">
    <source>
        <dbReference type="ARBA" id="ARBA00047899"/>
    </source>
</evidence>
<dbReference type="SUPFAM" id="SSF56112">
    <property type="entry name" value="Protein kinase-like (PK-like)"/>
    <property type="match status" value="1"/>
</dbReference>
<evidence type="ECO:0000256" key="5">
    <source>
        <dbReference type="ARBA" id="ARBA00022741"/>
    </source>
</evidence>
<dbReference type="Gene3D" id="3.30.10.20">
    <property type="match status" value="1"/>
</dbReference>
<dbReference type="PROSITE" id="PS51178">
    <property type="entry name" value="PASTA"/>
    <property type="match status" value="1"/>
</dbReference>
<evidence type="ECO:0000313" key="15">
    <source>
        <dbReference type="EMBL" id="TWJ17194.1"/>
    </source>
</evidence>
<dbReference type="CDD" id="cd06577">
    <property type="entry name" value="PASTA_pknB"/>
    <property type="match status" value="1"/>
</dbReference>
<sequence length="504" mass="52819">MLNAGDVLAGRYRLHGRVGGGGMGDVWKGEDTILGRTVAVKVLLTGLATDENFRERFRREACAIAALEAPGIVDVYDYGEVATPRGVVAFLIMQYVDGQALSRRIAGWGRLNTRDTLDIVAQVADALDIAHRAGVIHRDVKPGNILVRDDGRVTLVDFGIARASGDLTMTTTGVVLGTVTYMSPEQASGERLTAASDIYSLGVVAHQCLAGHPPFKADTPLGVLSAHLRNVPPSLPDDVSPDVAELISRALAKHPHDRWPTAAEFATACREARPAVTGRSATTRRAAVVEPPAHAVPEDRMSLREARWQPPAPSPVPAVPAVVPMRRRRRLMPGLLLFTGAAMLLAVVLVVVVGDPPWESRRLVDVTGTDASESVSPDGVSSPGDELPGGADEPVGNRSRDPSDDDPSTSPSRGGTGSPSPSPSESASSSPTATPVPDVVRQPEAKARQTLTEAGFHPAVTYQGDGGTTCAVTAQHPPAGDTAPPGSTVTITVDRAEVCAEGAR</sequence>
<dbReference type="PANTHER" id="PTHR43289">
    <property type="entry name" value="MITOGEN-ACTIVATED PROTEIN KINASE KINASE KINASE 20-RELATED"/>
    <property type="match status" value="1"/>
</dbReference>
<keyword evidence="12" id="KW-1133">Transmembrane helix</keyword>
<dbReference type="Pfam" id="PF00069">
    <property type="entry name" value="Pkinase"/>
    <property type="match status" value="1"/>
</dbReference>
<dbReference type="InterPro" id="IPR000719">
    <property type="entry name" value="Prot_kinase_dom"/>
</dbReference>
<evidence type="ECO:0000259" key="13">
    <source>
        <dbReference type="PROSITE" id="PS50011"/>
    </source>
</evidence>
<dbReference type="Proteomes" id="UP000321617">
    <property type="component" value="Unassembled WGS sequence"/>
</dbReference>
<evidence type="ECO:0000256" key="9">
    <source>
        <dbReference type="ARBA" id="ARBA00048679"/>
    </source>
</evidence>
<keyword evidence="2" id="KW-0723">Serine/threonine-protein kinase</keyword>
<comment type="caution">
    <text evidence="15">The sequence shown here is derived from an EMBL/GenBank/DDBJ whole genome shotgun (WGS) entry which is preliminary data.</text>
</comment>
<evidence type="ECO:0000259" key="14">
    <source>
        <dbReference type="PROSITE" id="PS51178"/>
    </source>
</evidence>
<dbReference type="OrthoDB" id="9762169at2"/>
<keyword evidence="16" id="KW-1185">Reference proteome</keyword>
<evidence type="ECO:0000256" key="6">
    <source>
        <dbReference type="ARBA" id="ARBA00022777"/>
    </source>
</evidence>
<dbReference type="RefSeq" id="WP_147131394.1">
    <property type="nucleotide sequence ID" value="NZ_BAABIJ010000009.1"/>
</dbReference>
<dbReference type="AlphaFoldDB" id="A0A562VHD4"/>
<keyword evidence="4" id="KW-0677">Repeat</keyword>
<dbReference type="PROSITE" id="PS00108">
    <property type="entry name" value="PROTEIN_KINASE_ST"/>
    <property type="match status" value="1"/>
</dbReference>
<reference evidence="15 16" key="1">
    <citation type="journal article" date="2013" name="Stand. Genomic Sci.">
        <title>Genomic Encyclopedia of Type Strains, Phase I: The one thousand microbial genomes (KMG-I) project.</title>
        <authorList>
            <person name="Kyrpides N.C."/>
            <person name="Woyke T."/>
            <person name="Eisen J.A."/>
            <person name="Garrity G."/>
            <person name="Lilburn T.G."/>
            <person name="Beck B.J."/>
            <person name="Whitman W.B."/>
            <person name="Hugenholtz P."/>
            <person name="Klenk H.P."/>
        </authorList>
    </citation>
    <scope>NUCLEOTIDE SEQUENCE [LARGE SCALE GENOMIC DNA]</scope>
    <source>
        <strain evidence="15 16">DSM 45044</strain>
    </source>
</reference>
<dbReference type="InterPro" id="IPR005543">
    <property type="entry name" value="PASTA_dom"/>
</dbReference>
<evidence type="ECO:0000256" key="12">
    <source>
        <dbReference type="SAM" id="Phobius"/>
    </source>
</evidence>
<dbReference type="InterPro" id="IPR011009">
    <property type="entry name" value="Kinase-like_dom_sf"/>
</dbReference>
<dbReference type="Gene3D" id="1.10.510.10">
    <property type="entry name" value="Transferase(Phosphotransferase) domain 1"/>
    <property type="match status" value="1"/>
</dbReference>
<evidence type="ECO:0000256" key="10">
    <source>
        <dbReference type="PROSITE-ProRule" id="PRU10141"/>
    </source>
</evidence>
<dbReference type="PROSITE" id="PS00107">
    <property type="entry name" value="PROTEIN_KINASE_ATP"/>
    <property type="match status" value="1"/>
</dbReference>
<dbReference type="InterPro" id="IPR008271">
    <property type="entry name" value="Ser/Thr_kinase_AS"/>
</dbReference>
<dbReference type="SUPFAM" id="SSF54184">
    <property type="entry name" value="Penicillin-binding protein 2x (pbp-2x), c-terminal domain"/>
    <property type="match status" value="1"/>
</dbReference>
<feature type="transmembrane region" description="Helical" evidence="12">
    <location>
        <begin position="335"/>
        <end position="354"/>
    </location>
</feature>
<dbReference type="PROSITE" id="PS50011">
    <property type="entry name" value="PROTEIN_KINASE_DOM"/>
    <property type="match status" value="1"/>
</dbReference>
<keyword evidence="12" id="KW-0472">Membrane</keyword>
<dbReference type="GO" id="GO:0004674">
    <property type="term" value="F:protein serine/threonine kinase activity"/>
    <property type="evidence" value="ECO:0007669"/>
    <property type="project" value="UniProtKB-KW"/>
</dbReference>
<evidence type="ECO:0000256" key="3">
    <source>
        <dbReference type="ARBA" id="ARBA00022679"/>
    </source>
</evidence>
<dbReference type="EMBL" id="VLLL01000001">
    <property type="protein sequence ID" value="TWJ17194.1"/>
    <property type="molecule type" value="Genomic_DNA"/>
</dbReference>
<dbReference type="FunFam" id="1.10.510.10:FF:000021">
    <property type="entry name" value="Serine/threonine protein kinase"/>
    <property type="match status" value="1"/>
</dbReference>
<keyword evidence="6 15" id="KW-0418">Kinase</keyword>
<evidence type="ECO:0000256" key="2">
    <source>
        <dbReference type="ARBA" id="ARBA00022527"/>
    </source>
</evidence>
<dbReference type="InterPro" id="IPR017441">
    <property type="entry name" value="Protein_kinase_ATP_BS"/>
</dbReference>
<feature type="binding site" evidence="10">
    <location>
        <position position="41"/>
    </location>
    <ligand>
        <name>ATP</name>
        <dbReference type="ChEBI" id="CHEBI:30616"/>
    </ligand>
</feature>
<accession>A0A562VHD4</accession>
<dbReference type="GO" id="GO:0005524">
    <property type="term" value="F:ATP binding"/>
    <property type="evidence" value="ECO:0007669"/>
    <property type="project" value="UniProtKB-UniRule"/>
</dbReference>
<name>A0A562VHD4_9ACTN</name>
<gene>
    <name evidence="15" type="ORF">LX16_0112</name>
</gene>
<dbReference type="Gene3D" id="3.30.200.20">
    <property type="entry name" value="Phosphorylase Kinase, domain 1"/>
    <property type="match status" value="1"/>
</dbReference>
<keyword evidence="5 10" id="KW-0547">Nucleotide-binding</keyword>
<keyword evidence="7 10" id="KW-0067">ATP-binding</keyword>
<protein>
    <recommendedName>
        <fullName evidence="1">non-specific serine/threonine protein kinase</fullName>
        <ecNumber evidence="1">2.7.11.1</ecNumber>
    </recommendedName>
</protein>
<comment type="catalytic activity">
    <reaction evidence="9">
        <text>L-seryl-[protein] + ATP = O-phospho-L-seryl-[protein] + ADP + H(+)</text>
        <dbReference type="Rhea" id="RHEA:17989"/>
        <dbReference type="Rhea" id="RHEA-COMP:9863"/>
        <dbReference type="Rhea" id="RHEA-COMP:11604"/>
        <dbReference type="ChEBI" id="CHEBI:15378"/>
        <dbReference type="ChEBI" id="CHEBI:29999"/>
        <dbReference type="ChEBI" id="CHEBI:30616"/>
        <dbReference type="ChEBI" id="CHEBI:83421"/>
        <dbReference type="ChEBI" id="CHEBI:456216"/>
        <dbReference type="EC" id="2.7.11.1"/>
    </reaction>
</comment>
<evidence type="ECO:0000256" key="1">
    <source>
        <dbReference type="ARBA" id="ARBA00012513"/>
    </source>
</evidence>
<comment type="catalytic activity">
    <reaction evidence="8">
        <text>L-threonyl-[protein] + ATP = O-phospho-L-threonyl-[protein] + ADP + H(+)</text>
        <dbReference type="Rhea" id="RHEA:46608"/>
        <dbReference type="Rhea" id="RHEA-COMP:11060"/>
        <dbReference type="Rhea" id="RHEA-COMP:11605"/>
        <dbReference type="ChEBI" id="CHEBI:15378"/>
        <dbReference type="ChEBI" id="CHEBI:30013"/>
        <dbReference type="ChEBI" id="CHEBI:30616"/>
        <dbReference type="ChEBI" id="CHEBI:61977"/>
        <dbReference type="ChEBI" id="CHEBI:456216"/>
        <dbReference type="EC" id="2.7.11.1"/>
    </reaction>
</comment>
<feature type="domain" description="Protein kinase" evidence="13">
    <location>
        <begin position="12"/>
        <end position="276"/>
    </location>
</feature>
<evidence type="ECO:0000256" key="7">
    <source>
        <dbReference type="ARBA" id="ARBA00022840"/>
    </source>
</evidence>
<feature type="region of interest" description="Disordered" evidence="11">
    <location>
        <begin position="368"/>
        <end position="460"/>
    </location>
</feature>
<keyword evidence="3" id="KW-0808">Transferase</keyword>
<feature type="domain" description="PASTA" evidence="14">
    <location>
        <begin position="430"/>
        <end position="495"/>
    </location>
</feature>
<organism evidence="15 16">
    <name type="scientific">Stackebrandtia albiflava</name>
    <dbReference type="NCBI Taxonomy" id="406432"/>
    <lineage>
        <taxon>Bacteria</taxon>
        <taxon>Bacillati</taxon>
        <taxon>Actinomycetota</taxon>
        <taxon>Actinomycetes</taxon>
        <taxon>Glycomycetales</taxon>
        <taxon>Glycomycetaceae</taxon>
        <taxon>Stackebrandtia</taxon>
    </lineage>
</organism>
<evidence type="ECO:0000256" key="11">
    <source>
        <dbReference type="SAM" id="MobiDB-lite"/>
    </source>
</evidence>
<evidence type="ECO:0000256" key="4">
    <source>
        <dbReference type="ARBA" id="ARBA00022737"/>
    </source>
</evidence>
<feature type="compositionally biased region" description="Low complexity" evidence="11">
    <location>
        <begin position="423"/>
        <end position="435"/>
    </location>
</feature>
<dbReference type="SMART" id="SM00220">
    <property type="entry name" value="S_TKc"/>
    <property type="match status" value="1"/>
</dbReference>
<evidence type="ECO:0000313" key="16">
    <source>
        <dbReference type="Proteomes" id="UP000321617"/>
    </source>
</evidence>
<proteinExistence type="predicted"/>